<evidence type="ECO:0000313" key="9">
    <source>
        <dbReference type="EMBL" id="NJC33227.1"/>
    </source>
</evidence>
<name>A0ABX0XKB7_9SPHN</name>
<keyword evidence="7 8" id="KW-0472">Membrane</keyword>
<organism evidence="9 10">
    <name type="scientific">Sphingomonas jejuensis</name>
    <dbReference type="NCBI Taxonomy" id="904715"/>
    <lineage>
        <taxon>Bacteria</taxon>
        <taxon>Pseudomonadati</taxon>
        <taxon>Pseudomonadota</taxon>
        <taxon>Alphaproteobacteria</taxon>
        <taxon>Sphingomonadales</taxon>
        <taxon>Sphingomonadaceae</taxon>
        <taxon>Sphingomonas</taxon>
    </lineage>
</organism>
<feature type="transmembrane region" description="Helical" evidence="8">
    <location>
        <begin position="139"/>
        <end position="157"/>
    </location>
</feature>
<accession>A0ABX0XKB7</accession>
<dbReference type="InterPro" id="IPR007227">
    <property type="entry name" value="Cell_shape_determining_MreD"/>
</dbReference>
<gene>
    <name evidence="9" type="ORF">GGR88_000701</name>
</gene>
<feature type="transmembrane region" description="Helical" evidence="8">
    <location>
        <begin position="20"/>
        <end position="44"/>
    </location>
</feature>
<keyword evidence="5" id="KW-0133">Cell shape</keyword>
<evidence type="ECO:0000256" key="2">
    <source>
        <dbReference type="ARBA" id="ARBA00007776"/>
    </source>
</evidence>
<dbReference type="EMBL" id="JAATJE010000001">
    <property type="protein sequence ID" value="NJC33227.1"/>
    <property type="molecule type" value="Genomic_DNA"/>
</dbReference>
<dbReference type="RefSeq" id="WP_245196428.1">
    <property type="nucleotide sequence ID" value="NZ_JAATJE010000001.1"/>
</dbReference>
<evidence type="ECO:0000256" key="8">
    <source>
        <dbReference type="SAM" id="Phobius"/>
    </source>
</evidence>
<dbReference type="Proteomes" id="UP000734218">
    <property type="component" value="Unassembled WGS sequence"/>
</dbReference>
<comment type="caution">
    <text evidence="9">The sequence shown here is derived from an EMBL/GenBank/DDBJ whole genome shotgun (WGS) entry which is preliminary data.</text>
</comment>
<comment type="subcellular location">
    <subcellularLocation>
        <location evidence="1">Cell membrane</location>
        <topology evidence="1">Multi-pass membrane protein</topology>
    </subcellularLocation>
</comment>
<feature type="transmembrane region" description="Helical" evidence="8">
    <location>
        <begin position="113"/>
        <end position="133"/>
    </location>
</feature>
<keyword evidence="3" id="KW-1003">Cell membrane</keyword>
<protein>
    <submittedName>
        <fullName evidence="9">Rod shape-determining protein MreD</fullName>
    </submittedName>
</protein>
<reference evidence="9 10" key="1">
    <citation type="submission" date="2020-03" db="EMBL/GenBank/DDBJ databases">
        <title>Genomic Encyclopedia of Type Strains, Phase IV (KMG-IV): sequencing the most valuable type-strain genomes for metagenomic binning, comparative biology and taxonomic classification.</title>
        <authorList>
            <person name="Goeker M."/>
        </authorList>
    </citation>
    <scope>NUCLEOTIDE SEQUENCE [LARGE SCALE GENOMIC DNA]</scope>
    <source>
        <strain evidence="9 10">DSM 27651</strain>
    </source>
</reference>
<evidence type="ECO:0000313" key="10">
    <source>
        <dbReference type="Proteomes" id="UP000734218"/>
    </source>
</evidence>
<evidence type="ECO:0000256" key="5">
    <source>
        <dbReference type="ARBA" id="ARBA00022960"/>
    </source>
</evidence>
<keyword evidence="6 8" id="KW-1133">Transmembrane helix</keyword>
<feature type="transmembrane region" description="Helical" evidence="8">
    <location>
        <begin position="83"/>
        <end position="101"/>
    </location>
</feature>
<keyword evidence="10" id="KW-1185">Reference proteome</keyword>
<proteinExistence type="inferred from homology"/>
<comment type="similarity">
    <text evidence="2">Belongs to the MreD family.</text>
</comment>
<evidence type="ECO:0000256" key="6">
    <source>
        <dbReference type="ARBA" id="ARBA00022989"/>
    </source>
</evidence>
<dbReference type="Pfam" id="PF04093">
    <property type="entry name" value="MreD"/>
    <property type="match status" value="1"/>
</dbReference>
<sequence>MSRIVSMTMTPRRMRQRARLVPILSTMAGSFVATFPVVAVWPLMPPVGLLMLLGWRLLRPELWPAWMALPLGLWDDLATGQPIGTAPLIWTPILIAIDAADRWIVWRSHLQDWMIAAVALAFALMAAFGLALATGGGGTIIGIMPQLAASILLFPLAQRLCAVLDRWRLLG</sequence>
<evidence type="ECO:0000256" key="7">
    <source>
        <dbReference type="ARBA" id="ARBA00023136"/>
    </source>
</evidence>
<keyword evidence="4 8" id="KW-0812">Transmembrane</keyword>
<evidence type="ECO:0000256" key="3">
    <source>
        <dbReference type="ARBA" id="ARBA00022475"/>
    </source>
</evidence>
<evidence type="ECO:0000256" key="4">
    <source>
        <dbReference type="ARBA" id="ARBA00022692"/>
    </source>
</evidence>
<evidence type="ECO:0000256" key="1">
    <source>
        <dbReference type="ARBA" id="ARBA00004651"/>
    </source>
</evidence>